<evidence type="ECO:0000313" key="3">
    <source>
        <dbReference type="Proteomes" id="UP000797356"/>
    </source>
</evidence>
<dbReference type="InterPro" id="IPR046959">
    <property type="entry name" value="PRK1-6/SRF4-like"/>
</dbReference>
<keyword evidence="3" id="KW-1185">Reference proteome</keyword>
<evidence type="ECO:0000256" key="1">
    <source>
        <dbReference type="SAM" id="MobiDB-lite"/>
    </source>
</evidence>
<accession>A0A8K0HZ66</accession>
<dbReference type="EMBL" id="CM017873">
    <property type="protein sequence ID" value="KAG1330879.1"/>
    <property type="molecule type" value="Genomic_DNA"/>
</dbReference>
<dbReference type="PANTHER" id="PTHR48007:SF4">
    <property type="entry name" value="LEUCINE-RICH REPEAT RECEPTOR-LIKE PROTEIN KINASE PXC1"/>
    <property type="match status" value="1"/>
</dbReference>
<reference evidence="2" key="1">
    <citation type="journal article" date="2017" name="Gigascience">
        <title>The genome draft of coconut (Cocos nucifera).</title>
        <authorList>
            <person name="Xiao Y."/>
            <person name="Xu P."/>
            <person name="Fan H."/>
            <person name="Baudouin L."/>
            <person name="Xia W."/>
            <person name="Bocs S."/>
            <person name="Xu J."/>
            <person name="Li Q."/>
            <person name="Guo A."/>
            <person name="Zhou L."/>
            <person name="Li J."/>
            <person name="Wu Y."/>
            <person name="Ma Z."/>
            <person name="Armero A."/>
            <person name="Issali A.E."/>
            <person name="Liu N."/>
            <person name="Peng M."/>
            <person name="Yang Y."/>
        </authorList>
    </citation>
    <scope>NUCLEOTIDE SEQUENCE</scope>
    <source>
        <tissue evidence="2">Spear leaf of Hainan Tall coconut</tissue>
    </source>
</reference>
<protein>
    <submittedName>
        <fullName evidence="2">Putative inactive receptor kinase</fullName>
    </submittedName>
</protein>
<feature type="region of interest" description="Disordered" evidence="1">
    <location>
        <begin position="1"/>
        <end position="20"/>
    </location>
</feature>
<dbReference type="SUPFAM" id="SSF56112">
    <property type="entry name" value="Protein kinase-like (PK-like)"/>
    <property type="match status" value="1"/>
</dbReference>
<dbReference type="OrthoDB" id="786562at2759"/>
<evidence type="ECO:0000313" key="2">
    <source>
        <dbReference type="EMBL" id="KAG1330879.1"/>
    </source>
</evidence>
<dbReference type="GO" id="GO:0016301">
    <property type="term" value="F:kinase activity"/>
    <property type="evidence" value="ECO:0007669"/>
    <property type="project" value="UniProtKB-KW"/>
</dbReference>
<dbReference type="PANTHER" id="PTHR48007">
    <property type="entry name" value="LEUCINE-RICH REPEAT RECEPTOR-LIKE PROTEIN KINASE PXC1"/>
    <property type="match status" value="1"/>
</dbReference>
<dbReference type="Proteomes" id="UP000797356">
    <property type="component" value="Chromosome 2"/>
</dbReference>
<keyword evidence="2" id="KW-0808">Transferase</keyword>
<comment type="caution">
    <text evidence="2">The sequence shown here is derived from an EMBL/GenBank/DDBJ whole genome shotgun (WGS) entry which is preliminary data.</text>
</comment>
<name>A0A8K0HZ66_COCNU</name>
<organism evidence="2 3">
    <name type="scientific">Cocos nucifera</name>
    <name type="common">Coconut palm</name>
    <dbReference type="NCBI Taxonomy" id="13894"/>
    <lineage>
        <taxon>Eukaryota</taxon>
        <taxon>Viridiplantae</taxon>
        <taxon>Streptophyta</taxon>
        <taxon>Embryophyta</taxon>
        <taxon>Tracheophyta</taxon>
        <taxon>Spermatophyta</taxon>
        <taxon>Magnoliopsida</taxon>
        <taxon>Liliopsida</taxon>
        <taxon>Arecaceae</taxon>
        <taxon>Arecoideae</taxon>
        <taxon>Cocoseae</taxon>
        <taxon>Attaleinae</taxon>
        <taxon>Cocos</taxon>
    </lineage>
</organism>
<keyword evidence="2" id="KW-0675">Receptor</keyword>
<reference evidence="2" key="2">
    <citation type="submission" date="2019-07" db="EMBL/GenBank/DDBJ databases">
        <authorList>
            <person name="Yang Y."/>
            <person name="Bocs S."/>
            <person name="Baudouin L."/>
        </authorList>
    </citation>
    <scope>NUCLEOTIDE SEQUENCE</scope>
    <source>
        <tissue evidence="2">Spear leaf of Hainan Tall coconut</tissue>
    </source>
</reference>
<dbReference type="InterPro" id="IPR011009">
    <property type="entry name" value="Kinase-like_dom_sf"/>
</dbReference>
<dbReference type="Gene3D" id="3.30.200.20">
    <property type="entry name" value="Phosphorylase Kinase, domain 1"/>
    <property type="match status" value="1"/>
</dbReference>
<keyword evidence="2" id="KW-0418">Kinase</keyword>
<dbReference type="AlphaFoldDB" id="A0A8K0HZ66"/>
<proteinExistence type="predicted"/>
<gene>
    <name evidence="2" type="ORF">COCNU_02G008470</name>
</gene>
<sequence>MGDRDDIVIQGGDEGEGGTAEGERNQLVFVGRGGIYSFDLGDILQVSAEVLGKGSMWMSYKAVLEEGTMVVVKQLKDVVATKWEFDLHMQTLGKVDHTNLLLLQVYYYFKDEKLHVFDYLSADSLSFLLHGQGTLL</sequence>